<dbReference type="Proteomes" id="UP000828048">
    <property type="component" value="Chromosome 2"/>
</dbReference>
<dbReference type="EMBL" id="CM037152">
    <property type="protein sequence ID" value="KAH7835754.1"/>
    <property type="molecule type" value="Genomic_DNA"/>
</dbReference>
<keyword evidence="2" id="KW-1185">Reference proteome</keyword>
<evidence type="ECO:0000313" key="1">
    <source>
        <dbReference type="EMBL" id="KAH7835754.1"/>
    </source>
</evidence>
<proteinExistence type="predicted"/>
<accession>A0ACB7X599</accession>
<protein>
    <submittedName>
        <fullName evidence="1">Uncharacterized protein</fullName>
    </submittedName>
</protein>
<organism evidence="1 2">
    <name type="scientific">Vaccinium darrowii</name>
    <dbReference type="NCBI Taxonomy" id="229202"/>
    <lineage>
        <taxon>Eukaryota</taxon>
        <taxon>Viridiplantae</taxon>
        <taxon>Streptophyta</taxon>
        <taxon>Embryophyta</taxon>
        <taxon>Tracheophyta</taxon>
        <taxon>Spermatophyta</taxon>
        <taxon>Magnoliopsida</taxon>
        <taxon>eudicotyledons</taxon>
        <taxon>Gunneridae</taxon>
        <taxon>Pentapetalae</taxon>
        <taxon>asterids</taxon>
        <taxon>Ericales</taxon>
        <taxon>Ericaceae</taxon>
        <taxon>Vaccinioideae</taxon>
        <taxon>Vaccinieae</taxon>
        <taxon>Vaccinium</taxon>
    </lineage>
</organism>
<name>A0ACB7X599_9ERIC</name>
<evidence type="ECO:0000313" key="2">
    <source>
        <dbReference type="Proteomes" id="UP000828048"/>
    </source>
</evidence>
<gene>
    <name evidence="1" type="ORF">Vadar_029478</name>
</gene>
<reference evidence="1 2" key="1">
    <citation type="journal article" date="2021" name="Hortic Res">
        <title>High-quality reference genome and annotation aids understanding of berry development for evergreen blueberry (Vaccinium darrowii).</title>
        <authorList>
            <person name="Yu J."/>
            <person name="Hulse-Kemp A.M."/>
            <person name="Babiker E."/>
            <person name="Staton M."/>
        </authorList>
    </citation>
    <scope>NUCLEOTIDE SEQUENCE [LARGE SCALE GENOMIC DNA]</scope>
    <source>
        <strain evidence="2">cv. NJ 8807/NJ 8810</strain>
        <tissue evidence="1">Young leaf</tissue>
    </source>
</reference>
<sequence length="236" mass="26347">MEVGEELRLILAYLPVVARSSSLFWPSQVVEALKALSSGPNHSRVDSGEAFFLAISNFRQSLSSSSDRLTSSAAHGYCFFFDHVFLLPPPILCHVATTTTTTTTFLLCLKKDQYNLKDPRMVKYYNKVWEMIKEIGSVEVEWVGRERNSHADALASLATACAVSPNRTILLGDTEKPSIECEVIKVLTISLGPSWMDEIYTYLKHEKLPTDKKEAHWISRGLIAGHQPLAIRSMGT</sequence>
<comment type="caution">
    <text evidence="1">The sequence shown here is derived from an EMBL/GenBank/DDBJ whole genome shotgun (WGS) entry which is preliminary data.</text>
</comment>